<comment type="caution">
    <text evidence="1">The sequence shown here is derived from an EMBL/GenBank/DDBJ whole genome shotgun (WGS) entry which is preliminary data.</text>
</comment>
<name>A0AAU9QUA9_9VIBR</name>
<dbReference type="Proteomes" id="UP001295462">
    <property type="component" value="Unassembled WGS sequence"/>
</dbReference>
<dbReference type="AlphaFoldDB" id="A0AAU9QUA9"/>
<evidence type="ECO:0000313" key="2">
    <source>
        <dbReference type="Proteomes" id="UP001295462"/>
    </source>
</evidence>
<reference evidence="1" key="1">
    <citation type="submission" date="2022-01" db="EMBL/GenBank/DDBJ databases">
        <authorList>
            <person name="Lagorce A."/>
        </authorList>
    </citation>
    <scope>NUCLEOTIDE SEQUENCE</scope>
    <source>
        <strain evidence="1">Th15_F1_A12</strain>
    </source>
</reference>
<dbReference type="EMBL" id="CAKMUD010000112">
    <property type="protein sequence ID" value="CAH1602244.1"/>
    <property type="molecule type" value="Genomic_DNA"/>
</dbReference>
<gene>
    <name evidence="1" type="ORF">THF1A12_560001</name>
</gene>
<accession>A0AAU9QUA9</accession>
<protein>
    <submittedName>
        <fullName evidence="1">Uncharacterized protein</fullName>
    </submittedName>
</protein>
<evidence type="ECO:0000313" key="1">
    <source>
        <dbReference type="EMBL" id="CAH1602244.1"/>
    </source>
</evidence>
<proteinExistence type="predicted"/>
<organism evidence="1 2">
    <name type="scientific">Vibrio jasicida</name>
    <dbReference type="NCBI Taxonomy" id="766224"/>
    <lineage>
        <taxon>Bacteria</taxon>
        <taxon>Pseudomonadati</taxon>
        <taxon>Pseudomonadota</taxon>
        <taxon>Gammaproteobacteria</taxon>
        <taxon>Vibrionales</taxon>
        <taxon>Vibrionaceae</taxon>
        <taxon>Vibrio</taxon>
    </lineage>
</organism>
<sequence>MELTGLPFKETPDADIQKIVQYATFSAVKGFHALIDKREKVAQSNL</sequence>